<dbReference type="EMBL" id="JASCZI010245009">
    <property type="protein sequence ID" value="MED6214468.1"/>
    <property type="molecule type" value="Genomic_DNA"/>
</dbReference>
<proteinExistence type="predicted"/>
<reference evidence="2 3" key="1">
    <citation type="journal article" date="2023" name="Plants (Basel)">
        <title>Bridging the Gap: Combining Genomics and Transcriptomics Approaches to Understand Stylosanthes scabra, an Orphan Legume from the Brazilian Caatinga.</title>
        <authorList>
            <person name="Ferreira-Neto J.R.C."/>
            <person name="da Silva M.D."/>
            <person name="Binneck E."/>
            <person name="de Melo N.F."/>
            <person name="da Silva R.H."/>
            <person name="de Melo A.L.T.M."/>
            <person name="Pandolfi V."/>
            <person name="Bustamante F.O."/>
            <person name="Brasileiro-Vidal A.C."/>
            <person name="Benko-Iseppon A.M."/>
        </authorList>
    </citation>
    <scope>NUCLEOTIDE SEQUENCE [LARGE SCALE GENOMIC DNA]</scope>
    <source>
        <tissue evidence="2">Leaves</tissue>
    </source>
</reference>
<accession>A0ABU6YZE9</accession>
<evidence type="ECO:0000313" key="3">
    <source>
        <dbReference type="Proteomes" id="UP001341840"/>
    </source>
</evidence>
<keyword evidence="3" id="KW-1185">Reference proteome</keyword>
<name>A0ABU6YZE9_9FABA</name>
<comment type="caution">
    <text evidence="2">The sequence shown here is derived from an EMBL/GenBank/DDBJ whole genome shotgun (WGS) entry which is preliminary data.</text>
</comment>
<protein>
    <submittedName>
        <fullName evidence="2">Uncharacterized protein</fullName>
    </submittedName>
</protein>
<gene>
    <name evidence="2" type="ORF">PIB30_103404</name>
</gene>
<evidence type="ECO:0000256" key="1">
    <source>
        <dbReference type="SAM" id="MobiDB-lite"/>
    </source>
</evidence>
<evidence type="ECO:0000313" key="2">
    <source>
        <dbReference type="EMBL" id="MED6214468.1"/>
    </source>
</evidence>
<dbReference type="Proteomes" id="UP001341840">
    <property type="component" value="Unassembled WGS sequence"/>
</dbReference>
<feature type="region of interest" description="Disordered" evidence="1">
    <location>
        <begin position="1"/>
        <end position="63"/>
    </location>
</feature>
<feature type="compositionally biased region" description="Basic and acidic residues" evidence="1">
    <location>
        <begin position="15"/>
        <end position="24"/>
    </location>
</feature>
<organism evidence="2 3">
    <name type="scientific">Stylosanthes scabra</name>
    <dbReference type="NCBI Taxonomy" id="79078"/>
    <lineage>
        <taxon>Eukaryota</taxon>
        <taxon>Viridiplantae</taxon>
        <taxon>Streptophyta</taxon>
        <taxon>Embryophyta</taxon>
        <taxon>Tracheophyta</taxon>
        <taxon>Spermatophyta</taxon>
        <taxon>Magnoliopsida</taxon>
        <taxon>eudicotyledons</taxon>
        <taxon>Gunneridae</taxon>
        <taxon>Pentapetalae</taxon>
        <taxon>rosids</taxon>
        <taxon>fabids</taxon>
        <taxon>Fabales</taxon>
        <taxon>Fabaceae</taxon>
        <taxon>Papilionoideae</taxon>
        <taxon>50 kb inversion clade</taxon>
        <taxon>dalbergioids sensu lato</taxon>
        <taxon>Dalbergieae</taxon>
        <taxon>Pterocarpus clade</taxon>
        <taxon>Stylosanthes</taxon>
    </lineage>
</organism>
<feature type="non-terminal residue" evidence="2">
    <location>
        <position position="63"/>
    </location>
</feature>
<sequence length="63" mass="6851">MLQQKNKSSEAIARTPEDLKKVEIGVRSGAQDTDQVPSKSKDDITTSGSDEAIAQSRGRIFDD</sequence>